<dbReference type="HOGENOM" id="CLU_2643367_0_0_1"/>
<accession>D0NWT3</accession>
<reference evidence="2" key="1">
    <citation type="journal article" date="2009" name="Nature">
        <title>Genome sequence and analysis of the Irish potato famine pathogen Phytophthora infestans.</title>
        <authorList>
            <consortium name="The Broad Institute Genome Sequencing Platform"/>
            <person name="Haas B.J."/>
            <person name="Kamoun S."/>
            <person name="Zody M.C."/>
            <person name="Jiang R.H."/>
            <person name="Handsaker R.E."/>
            <person name="Cano L.M."/>
            <person name="Grabherr M."/>
            <person name="Kodira C.D."/>
            <person name="Raffaele S."/>
            <person name="Torto-Alalibo T."/>
            <person name="Bozkurt T.O."/>
            <person name="Ah-Fong A.M."/>
            <person name="Alvarado L."/>
            <person name="Anderson V.L."/>
            <person name="Armstrong M.R."/>
            <person name="Avrova A."/>
            <person name="Baxter L."/>
            <person name="Beynon J."/>
            <person name="Boevink P.C."/>
            <person name="Bollmann S.R."/>
            <person name="Bos J.I."/>
            <person name="Bulone V."/>
            <person name="Cai G."/>
            <person name="Cakir C."/>
            <person name="Carrington J.C."/>
            <person name="Chawner M."/>
            <person name="Conti L."/>
            <person name="Costanzo S."/>
            <person name="Ewan R."/>
            <person name="Fahlgren N."/>
            <person name="Fischbach M.A."/>
            <person name="Fugelstad J."/>
            <person name="Gilroy E.M."/>
            <person name="Gnerre S."/>
            <person name="Green P.J."/>
            <person name="Grenville-Briggs L.J."/>
            <person name="Griffith J."/>
            <person name="Grunwald N.J."/>
            <person name="Horn K."/>
            <person name="Horner N.R."/>
            <person name="Hu C.H."/>
            <person name="Huitema E."/>
            <person name="Jeong D.H."/>
            <person name="Jones A.M."/>
            <person name="Jones J.D."/>
            <person name="Jones R.W."/>
            <person name="Karlsson E.K."/>
            <person name="Kunjeti S.G."/>
            <person name="Lamour K."/>
            <person name="Liu Z."/>
            <person name="Ma L."/>
            <person name="Maclean D."/>
            <person name="Chibucos M.C."/>
            <person name="McDonald H."/>
            <person name="McWalters J."/>
            <person name="Meijer H.J."/>
            <person name="Morgan W."/>
            <person name="Morris P.F."/>
            <person name="Munro C.A."/>
            <person name="O'Neill K."/>
            <person name="Ospina-Giraldo M."/>
            <person name="Pinzon A."/>
            <person name="Pritchard L."/>
            <person name="Ramsahoye B."/>
            <person name="Ren Q."/>
            <person name="Restrepo S."/>
            <person name="Roy S."/>
            <person name="Sadanandom A."/>
            <person name="Savidor A."/>
            <person name="Schornack S."/>
            <person name="Schwartz D.C."/>
            <person name="Schumann U.D."/>
            <person name="Schwessinger B."/>
            <person name="Seyer L."/>
            <person name="Sharpe T."/>
            <person name="Silvar C."/>
            <person name="Song J."/>
            <person name="Studholme D.J."/>
            <person name="Sykes S."/>
            <person name="Thines M."/>
            <person name="van de Vondervoort P.J."/>
            <person name="Phuntumart V."/>
            <person name="Wawra S."/>
            <person name="Weide R."/>
            <person name="Win J."/>
            <person name="Young C."/>
            <person name="Zhou S."/>
            <person name="Fry W."/>
            <person name="Meyers B.C."/>
            <person name="van West P."/>
            <person name="Ristaino J."/>
            <person name="Govers F."/>
            <person name="Birch P.R."/>
            <person name="Whisson S.C."/>
            <person name="Judelson H.S."/>
            <person name="Nusbaum C."/>
        </authorList>
    </citation>
    <scope>NUCLEOTIDE SEQUENCE [LARGE SCALE GENOMIC DNA]</scope>
    <source>
        <strain evidence="2">T30-4</strain>
    </source>
</reference>
<gene>
    <name evidence="1" type="ORF">PITG_17611</name>
</gene>
<keyword evidence="2" id="KW-1185">Reference proteome</keyword>
<sequence>MSTSVQYTDIQERALTSSSQQPLPQNTVANGRIGCSGSVALIMAGYQAWESLQLKLVLNTSRGPMGKECTWLKTYER</sequence>
<dbReference type="VEuPathDB" id="FungiDB:PITG_17611"/>
<dbReference type="Proteomes" id="UP000006643">
    <property type="component" value="Unassembled WGS sequence"/>
</dbReference>
<dbReference type="KEGG" id="pif:PITG_17611"/>
<dbReference type="GeneID" id="9471191"/>
<organism evidence="1 2">
    <name type="scientific">Phytophthora infestans (strain T30-4)</name>
    <name type="common">Potato late blight agent</name>
    <dbReference type="NCBI Taxonomy" id="403677"/>
    <lineage>
        <taxon>Eukaryota</taxon>
        <taxon>Sar</taxon>
        <taxon>Stramenopiles</taxon>
        <taxon>Oomycota</taxon>
        <taxon>Peronosporomycetes</taxon>
        <taxon>Peronosporales</taxon>
        <taxon>Peronosporaceae</taxon>
        <taxon>Phytophthora</taxon>
    </lineage>
</organism>
<dbReference type="RefSeq" id="XP_002896489.1">
    <property type="nucleotide sequence ID" value="XM_002896443.1"/>
</dbReference>
<evidence type="ECO:0000313" key="2">
    <source>
        <dbReference type="Proteomes" id="UP000006643"/>
    </source>
</evidence>
<dbReference type="AlphaFoldDB" id="D0NWT3"/>
<evidence type="ECO:0000313" key="1">
    <source>
        <dbReference type="EMBL" id="EEY67516.1"/>
    </source>
</evidence>
<name>D0NWT3_PHYIT</name>
<protein>
    <submittedName>
        <fullName evidence="1">Uncharacterized protein</fullName>
    </submittedName>
</protein>
<proteinExistence type="predicted"/>
<dbReference type="EMBL" id="DS028177">
    <property type="protein sequence ID" value="EEY67516.1"/>
    <property type="molecule type" value="Genomic_DNA"/>
</dbReference>
<dbReference type="InParanoid" id="D0NWT3"/>